<feature type="region of interest" description="Disordered" evidence="1">
    <location>
        <begin position="95"/>
        <end position="131"/>
    </location>
</feature>
<reference evidence="2 3" key="1">
    <citation type="journal article" date="2016" name="Front. Microbiol.">
        <title>Genomic Resource of Rice Seed Associated Bacteria.</title>
        <authorList>
            <person name="Midha S."/>
            <person name="Bansal K."/>
            <person name="Sharma S."/>
            <person name="Kumar N."/>
            <person name="Patil P.P."/>
            <person name="Chaudhry V."/>
            <person name="Patil P.B."/>
        </authorList>
    </citation>
    <scope>NUCLEOTIDE SEQUENCE [LARGE SCALE GENOMIC DNA]</scope>
    <source>
        <strain evidence="2 3">NS226</strain>
    </source>
</reference>
<organism evidence="2 3">
    <name type="scientific">Aureimonas ureilytica</name>
    <dbReference type="NCBI Taxonomy" id="401562"/>
    <lineage>
        <taxon>Bacteria</taxon>
        <taxon>Pseudomonadati</taxon>
        <taxon>Pseudomonadota</taxon>
        <taxon>Alphaproteobacteria</taxon>
        <taxon>Hyphomicrobiales</taxon>
        <taxon>Aurantimonadaceae</taxon>
        <taxon>Aureimonas</taxon>
    </lineage>
</organism>
<name>A0A175QBE2_9HYPH</name>
<sequence length="176" mass="18674">PSQVANPPVAAKPPAVASRPAPAAAGAAPIKPAVAMVPPVQPAPAVRDTADPATACSRDEQRLARLRAEPSPAEIAKLQRELTCERLKAQVQRLLESVASDPPQPTAPEAPRAQQAQRQAVPAPQSSDADVCARDAARLAKLRGEASVEGVRTFEQERDCEQIRPQLQRLRESLGL</sequence>
<evidence type="ECO:0000313" key="3">
    <source>
        <dbReference type="Proteomes" id="UP000078272"/>
    </source>
</evidence>
<feature type="region of interest" description="Disordered" evidence="1">
    <location>
        <begin position="1"/>
        <end position="27"/>
    </location>
</feature>
<feature type="non-terminal residue" evidence="2">
    <location>
        <position position="1"/>
    </location>
</feature>
<accession>A0A175QBE2</accession>
<evidence type="ECO:0000256" key="1">
    <source>
        <dbReference type="SAM" id="MobiDB-lite"/>
    </source>
</evidence>
<dbReference type="PATRIC" id="fig|401562.3.peg.2075"/>
<dbReference type="EMBL" id="LDPZ01000231">
    <property type="protein sequence ID" value="KTQ67111.1"/>
    <property type="molecule type" value="Genomic_DNA"/>
</dbReference>
<comment type="caution">
    <text evidence="2">The sequence shown here is derived from an EMBL/GenBank/DDBJ whole genome shotgun (WGS) entry which is preliminary data.</text>
</comment>
<dbReference type="AlphaFoldDB" id="A0A175QBE2"/>
<feature type="compositionally biased region" description="Low complexity" evidence="1">
    <location>
        <begin position="109"/>
        <end position="125"/>
    </location>
</feature>
<protein>
    <submittedName>
        <fullName evidence="2">Uncharacterized protein</fullName>
    </submittedName>
</protein>
<dbReference type="Proteomes" id="UP000078272">
    <property type="component" value="Unassembled WGS sequence"/>
</dbReference>
<evidence type="ECO:0000313" key="2">
    <source>
        <dbReference type="EMBL" id="KTQ67111.1"/>
    </source>
</evidence>
<gene>
    <name evidence="2" type="ORF">NS226_23935</name>
</gene>
<proteinExistence type="predicted"/>